<comment type="caution">
    <text evidence="5">The sequence shown here is derived from an EMBL/GenBank/DDBJ whole genome shotgun (WGS) entry which is preliminary data.</text>
</comment>
<dbReference type="GO" id="GO:0006974">
    <property type="term" value="P:DNA damage response"/>
    <property type="evidence" value="ECO:0007669"/>
    <property type="project" value="TreeGrafter"/>
</dbReference>
<evidence type="ECO:0000313" key="6">
    <source>
        <dbReference type="Proteomes" id="UP001169760"/>
    </source>
</evidence>
<evidence type="ECO:0000313" key="5">
    <source>
        <dbReference type="EMBL" id="MDO6424100.1"/>
    </source>
</evidence>
<dbReference type="PROSITE" id="PS00584">
    <property type="entry name" value="PFKB_KINASES_2"/>
    <property type="match status" value="1"/>
</dbReference>
<evidence type="ECO:0000256" key="2">
    <source>
        <dbReference type="ARBA" id="ARBA00022679"/>
    </source>
</evidence>
<name>A0AAW7XA37_9GAMM</name>
<sequence>MPQIAAIGEVMIELAPAGTDATSGKAMNTLSFAGDTYNTVVTLARLGIDASYVSRLGDDRFSDNIIANLSDENVATNTIERAKGEVPGLYMIQNNPDGEREFFYWRGQAPAKQMFASANTPALLDSLSAHPWLYFSGITLAIISEQARTTLFGFLASYRANGGKVAFDSNYRPRLWANPELAQQATIAALAQTDLALLTLDDEALLWGDSDDLLADAQKRYQSLEISELVFKRGADDVIIVQGDSEQRVSVPKVENIIDTTAAGDTFNAGYLSARLKGEPPVKAAQEANRCANIVIRHRGGVIPKEVFLEEHRALLKQ</sequence>
<gene>
    <name evidence="5" type="ORF">Q4521_16565</name>
</gene>
<accession>A0AAW7XA37</accession>
<proteinExistence type="inferred from homology"/>
<dbReference type="Proteomes" id="UP001169760">
    <property type="component" value="Unassembled WGS sequence"/>
</dbReference>
<dbReference type="GO" id="GO:0005829">
    <property type="term" value="C:cytosol"/>
    <property type="evidence" value="ECO:0007669"/>
    <property type="project" value="TreeGrafter"/>
</dbReference>
<comment type="similarity">
    <text evidence="1">Belongs to the carbohydrate kinase PfkB family.</text>
</comment>
<evidence type="ECO:0000256" key="3">
    <source>
        <dbReference type="ARBA" id="ARBA00022777"/>
    </source>
</evidence>
<organism evidence="5 6">
    <name type="scientific">Saccharophagus degradans</name>
    <dbReference type="NCBI Taxonomy" id="86304"/>
    <lineage>
        <taxon>Bacteria</taxon>
        <taxon>Pseudomonadati</taxon>
        <taxon>Pseudomonadota</taxon>
        <taxon>Gammaproteobacteria</taxon>
        <taxon>Cellvibrionales</taxon>
        <taxon>Cellvibrionaceae</taxon>
        <taxon>Saccharophagus</taxon>
    </lineage>
</organism>
<keyword evidence="2" id="KW-0808">Transferase</keyword>
<dbReference type="CDD" id="cd01166">
    <property type="entry name" value="KdgK"/>
    <property type="match status" value="1"/>
</dbReference>
<dbReference type="InterPro" id="IPR050306">
    <property type="entry name" value="PfkB_Carbo_kinase"/>
</dbReference>
<dbReference type="InterPro" id="IPR011611">
    <property type="entry name" value="PfkB_dom"/>
</dbReference>
<dbReference type="PANTHER" id="PTHR43085:SF15">
    <property type="entry name" value="2-DEHYDRO-3-DEOXYGLUCONOKINASE"/>
    <property type="match status" value="1"/>
</dbReference>
<keyword evidence="3 5" id="KW-0418">Kinase</keyword>
<feature type="domain" description="Carbohydrate kinase PfkB" evidence="4">
    <location>
        <begin position="1"/>
        <end position="304"/>
    </location>
</feature>
<dbReference type="EMBL" id="JAUOPB010000012">
    <property type="protein sequence ID" value="MDO6424100.1"/>
    <property type="molecule type" value="Genomic_DNA"/>
</dbReference>
<dbReference type="Gene3D" id="3.40.1190.20">
    <property type="match status" value="1"/>
</dbReference>
<dbReference type="GO" id="GO:0019698">
    <property type="term" value="P:D-galacturonate catabolic process"/>
    <property type="evidence" value="ECO:0007669"/>
    <property type="project" value="TreeGrafter"/>
</dbReference>
<dbReference type="SUPFAM" id="SSF53613">
    <property type="entry name" value="Ribokinase-like"/>
    <property type="match status" value="1"/>
</dbReference>
<protein>
    <submittedName>
        <fullName evidence="5">Sugar kinase</fullName>
    </submittedName>
</protein>
<evidence type="ECO:0000259" key="4">
    <source>
        <dbReference type="Pfam" id="PF00294"/>
    </source>
</evidence>
<dbReference type="Pfam" id="PF00294">
    <property type="entry name" value="PfkB"/>
    <property type="match status" value="1"/>
</dbReference>
<dbReference type="PANTHER" id="PTHR43085">
    <property type="entry name" value="HEXOKINASE FAMILY MEMBER"/>
    <property type="match status" value="1"/>
</dbReference>
<dbReference type="GO" id="GO:0042840">
    <property type="term" value="P:D-glucuronate catabolic process"/>
    <property type="evidence" value="ECO:0007669"/>
    <property type="project" value="TreeGrafter"/>
</dbReference>
<dbReference type="RefSeq" id="WP_303493556.1">
    <property type="nucleotide sequence ID" value="NZ_JAUOPB010000012.1"/>
</dbReference>
<dbReference type="AlphaFoldDB" id="A0AAW7XA37"/>
<dbReference type="GO" id="GO:0008673">
    <property type="term" value="F:2-dehydro-3-deoxygluconokinase activity"/>
    <property type="evidence" value="ECO:0007669"/>
    <property type="project" value="TreeGrafter"/>
</dbReference>
<dbReference type="InterPro" id="IPR002173">
    <property type="entry name" value="Carboh/pur_kinase_PfkB_CS"/>
</dbReference>
<reference evidence="5" key="1">
    <citation type="submission" date="2023-07" db="EMBL/GenBank/DDBJ databases">
        <title>Genome content predicts the carbon catabolic preferences of heterotrophic bacteria.</title>
        <authorList>
            <person name="Gralka M."/>
        </authorList>
    </citation>
    <scope>NUCLEOTIDE SEQUENCE</scope>
    <source>
        <strain evidence="5">I3M17_2</strain>
    </source>
</reference>
<dbReference type="InterPro" id="IPR029056">
    <property type="entry name" value="Ribokinase-like"/>
</dbReference>
<evidence type="ECO:0000256" key="1">
    <source>
        <dbReference type="ARBA" id="ARBA00010688"/>
    </source>
</evidence>